<dbReference type="Gene3D" id="1.20.1740.10">
    <property type="entry name" value="Amino acid/polyamine transporter I"/>
    <property type="match status" value="1"/>
</dbReference>
<feature type="transmembrane region" description="Helical" evidence="8">
    <location>
        <begin position="418"/>
        <end position="439"/>
    </location>
</feature>
<dbReference type="EMBL" id="AWSU01000028">
    <property type="protein sequence ID" value="ERI80384.1"/>
    <property type="molecule type" value="Genomic_DNA"/>
</dbReference>
<comment type="subcellular location">
    <subcellularLocation>
        <location evidence="1 8">Cell membrane</location>
        <topology evidence="1 8">Multi-pass membrane protein</topology>
    </subcellularLocation>
</comment>
<evidence type="ECO:0000256" key="3">
    <source>
        <dbReference type="ARBA" id="ARBA00022448"/>
    </source>
</evidence>
<dbReference type="PANTHER" id="PTHR30330">
    <property type="entry name" value="AGSS FAMILY TRANSPORTER, SODIUM-ALANINE"/>
    <property type="match status" value="1"/>
</dbReference>
<reference evidence="9 10" key="1">
    <citation type="submission" date="2013-07" db="EMBL/GenBank/DDBJ databases">
        <authorList>
            <person name="Weinstock G."/>
            <person name="Sodergren E."/>
            <person name="Wylie T."/>
            <person name="Fulton L."/>
            <person name="Fulton R."/>
            <person name="Fronick C."/>
            <person name="O'Laughlin M."/>
            <person name="Godfrey J."/>
            <person name="Miner T."/>
            <person name="Herter B."/>
            <person name="Appelbaum E."/>
            <person name="Cordes M."/>
            <person name="Lek S."/>
            <person name="Wollam A."/>
            <person name="Pepin K.H."/>
            <person name="Palsikar V.B."/>
            <person name="Mitreva M."/>
            <person name="Wilson R.K."/>
        </authorList>
    </citation>
    <scope>NUCLEOTIDE SEQUENCE [LARGE SCALE GENOMIC DNA]</scope>
    <source>
        <strain evidence="9 10">ATCC 14940</strain>
    </source>
</reference>
<proteinExistence type="inferred from homology"/>
<feature type="transmembrane region" description="Helical" evidence="8">
    <location>
        <begin position="228"/>
        <end position="246"/>
    </location>
</feature>
<dbReference type="PRINTS" id="PR00175">
    <property type="entry name" value="NAALASMPORT"/>
</dbReference>
<keyword evidence="3 8" id="KW-0813">Transport</keyword>
<feature type="transmembrane region" description="Helical" evidence="8">
    <location>
        <begin position="114"/>
        <end position="135"/>
    </location>
</feature>
<evidence type="ECO:0000313" key="10">
    <source>
        <dbReference type="Proteomes" id="UP000016491"/>
    </source>
</evidence>
<keyword evidence="8" id="KW-0769">Symport</keyword>
<gene>
    <name evidence="9" type="ORF">CLOSYM_00360</name>
</gene>
<name>A0ABC9U328_CLOSY</name>
<dbReference type="Proteomes" id="UP000016491">
    <property type="component" value="Unassembled WGS sequence"/>
</dbReference>
<dbReference type="NCBIfam" id="TIGR00835">
    <property type="entry name" value="agcS"/>
    <property type="match status" value="1"/>
</dbReference>
<keyword evidence="5 8" id="KW-0812">Transmembrane</keyword>
<accession>A0ABC9U328</accession>
<comment type="similarity">
    <text evidence="2 8">Belongs to the alanine or glycine:cation symporter (AGCS) (TC 2.A.25) family.</text>
</comment>
<dbReference type="GO" id="GO:0015293">
    <property type="term" value="F:symporter activity"/>
    <property type="evidence" value="ECO:0007669"/>
    <property type="project" value="UniProtKB-KW"/>
</dbReference>
<dbReference type="PANTHER" id="PTHR30330:SF3">
    <property type="entry name" value="TRANSCRIPTIONAL REGULATOR, LRP FAMILY"/>
    <property type="match status" value="1"/>
</dbReference>
<feature type="transmembrane region" description="Helical" evidence="8">
    <location>
        <begin position="376"/>
        <end position="397"/>
    </location>
</feature>
<feature type="transmembrane region" description="Helical" evidence="8">
    <location>
        <begin position="31"/>
        <end position="50"/>
    </location>
</feature>
<comment type="caution">
    <text evidence="9">The sequence shown here is derived from an EMBL/GenBank/DDBJ whole genome shotgun (WGS) entry which is preliminary data.</text>
</comment>
<keyword evidence="4 8" id="KW-1003">Cell membrane</keyword>
<evidence type="ECO:0000313" key="9">
    <source>
        <dbReference type="EMBL" id="ERI80384.1"/>
    </source>
</evidence>
<organism evidence="9 10">
    <name type="scientific">[Clostridium] symbiosum ATCC 14940</name>
    <dbReference type="NCBI Taxonomy" id="411472"/>
    <lineage>
        <taxon>Bacteria</taxon>
        <taxon>Bacillati</taxon>
        <taxon>Bacillota</taxon>
        <taxon>Clostridia</taxon>
        <taxon>Lachnospirales</taxon>
        <taxon>Lachnospiraceae</taxon>
        <taxon>Otoolea</taxon>
    </lineage>
</organism>
<evidence type="ECO:0000256" key="7">
    <source>
        <dbReference type="ARBA" id="ARBA00023136"/>
    </source>
</evidence>
<keyword evidence="7 8" id="KW-0472">Membrane</keyword>
<feature type="transmembrane region" description="Helical" evidence="8">
    <location>
        <begin position="163"/>
        <end position="182"/>
    </location>
</feature>
<dbReference type="GO" id="GO:0005886">
    <property type="term" value="C:plasma membrane"/>
    <property type="evidence" value="ECO:0007669"/>
    <property type="project" value="UniProtKB-SubCell"/>
</dbReference>
<evidence type="ECO:0000256" key="2">
    <source>
        <dbReference type="ARBA" id="ARBA00009261"/>
    </source>
</evidence>
<evidence type="ECO:0000256" key="4">
    <source>
        <dbReference type="ARBA" id="ARBA00022475"/>
    </source>
</evidence>
<keyword evidence="6 8" id="KW-1133">Transmembrane helix</keyword>
<feature type="transmembrane region" description="Helical" evidence="8">
    <location>
        <begin position="445"/>
        <end position="464"/>
    </location>
</feature>
<dbReference type="PROSITE" id="PS00873">
    <property type="entry name" value="NA_ALANINE_SYMP"/>
    <property type="match status" value="1"/>
</dbReference>
<dbReference type="InterPro" id="IPR001463">
    <property type="entry name" value="Na/Ala_symport"/>
</dbReference>
<dbReference type="Pfam" id="PF01235">
    <property type="entry name" value="Na_Ala_symp"/>
    <property type="match status" value="1"/>
</dbReference>
<feature type="transmembrane region" description="Helical" evidence="8">
    <location>
        <begin position="194"/>
        <end position="216"/>
    </location>
</feature>
<sequence>MHKELERRIKRYREWKISGGRMESVKVIHDLVWGPWLLLLFLGTGIFYTFKLKGFQIFHFRYWWKSTAGTLGNRDEEAKSQIATACTALAATVGTGNIAGVATAIAAGGPGAVFWMWVSAFVGMAAAYGETYLGIRYRYRGMDGQYICGPFVYLEQGLKSRGIGLLYAFFCVLASLGMGSMVQANSISDSFTYAFSLPPLITGLAVTVLTMAVVFGGIGRISEAASRLVPFSACLYMFLCGIVIFSCYDKVPGVFSEIVREAFNFKSAAGGAAGYGMSKALRYGVARGVFSNEAGLGSLAVLHGAAGETTAEEQGMWAIFEVFFDTIISCTLTALVILCIAGKSGAAGGMFYADGQTDGSAMIAACFSQCFGAAGGYLTAISMALFAFATIIAWFYLGRQAVAYLTEHTGAGKVFLCFYGFVYLNAVFFGCVAKLELVWNLSDVFNGLMAVPNLIGILLLSREVKAPLRNRRKR</sequence>
<evidence type="ECO:0000256" key="8">
    <source>
        <dbReference type="RuleBase" id="RU363064"/>
    </source>
</evidence>
<evidence type="ECO:0000256" key="5">
    <source>
        <dbReference type="ARBA" id="ARBA00022692"/>
    </source>
</evidence>
<protein>
    <submittedName>
        <fullName evidence="9">Amino acid carrier protein</fullName>
    </submittedName>
</protein>
<evidence type="ECO:0000256" key="1">
    <source>
        <dbReference type="ARBA" id="ARBA00004651"/>
    </source>
</evidence>
<dbReference type="AlphaFoldDB" id="A0ABC9U328"/>
<evidence type="ECO:0000256" key="6">
    <source>
        <dbReference type="ARBA" id="ARBA00022989"/>
    </source>
</evidence>